<dbReference type="Proteomes" id="UP001155241">
    <property type="component" value="Unassembled WGS sequence"/>
</dbReference>
<evidence type="ECO:0000256" key="4">
    <source>
        <dbReference type="ARBA" id="ARBA00022989"/>
    </source>
</evidence>
<evidence type="ECO:0000313" key="7">
    <source>
        <dbReference type="EMBL" id="MCO6042310.1"/>
    </source>
</evidence>
<dbReference type="PANTHER" id="PTHR33529">
    <property type="entry name" value="SLR0882 PROTEIN-RELATED"/>
    <property type="match status" value="1"/>
</dbReference>
<dbReference type="RefSeq" id="WP_252850412.1">
    <property type="nucleotide sequence ID" value="NZ_JAMXLR010000003.1"/>
</dbReference>
<organism evidence="7 8">
    <name type="scientific">Aeoliella straminimaris</name>
    <dbReference type="NCBI Taxonomy" id="2954799"/>
    <lineage>
        <taxon>Bacteria</taxon>
        <taxon>Pseudomonadati</taxon>
        <taxon>Planctomycetota</taxon>
        <taxon>Planctomycetia</taxon>
        <taxon>Pirellulales</taxon>
        <taxon>Lacipirellulaceae</taxon>
        <taxon>Aeoliella</taxon>
    </lineage>
</organism>
<name>A0A9X2JDV6_9BACT</name>
<dbReference type="AlphaFoldDB" id="A0A9X2JDV6"/>
<gene>
    <name evidence="7" type="ORF">NG895_00180</name>
</gene>
<feature type="transmembrane region" description="Helical" evidence="6">
    <location>
        <begin position="9"/>
        <end position="31"/>
    </location>
</feature>
<reference evidence="7" key="1">
    <citation type="submission" date="2022-06" db="EMBL/GenBank/DDBJ databases">
        <title>Aeoliella straminimaris, a novel planctomycete from sediments.</title>
        <authorList>
            <person name="Vitorino I.R."/>
            <person name="Lage O.M."/>
        </authorList>
    </citation>
    <scope>NUCLEOTIDE SEQUENCE</scope>
    <source>
        <strain evidence="7">ICT_H6.2</strain>
    </source>
</reference>
<evidence type="ECO:0000256" key="1">
    <source>
        <dbReference type="ARBA" id="ARBA00004651"/>
    </source>
</evidence>
<dbReference type="GO" id="GO:0043190">
    <property type="term" value="C:ATP-binding cassette (ABC) transporter complex"/>
    <property type="evidence" value="ECO:0007669"/>
    <property type="project" value="TreeGrafter"/>
</dbReference>
<comment type="subcellular location">
    <subcellularLocation>
        <location evidence="1">Cell membrane</location>
        <topology evidence="1">Multi-pass membrane protein</topology>
    </subcellularLocation>
</comment>
<comment type="caution">
    <text evidence="7">The sequence shown here is derived from an EMBL/GenBank/DDBJ whole genome shotgun (WGS) entry which is preliminary data.</text>
</comment>
<keyword evidence="2" id="KW-1003">Cell membrane</keyword>
<evidence type="ECO:0000256" key="2">
    <source>
        <dbReference type="ARBA" id="ARBA00022475"/>
    </source>
</evidence>
<evidence type="ECO:0000313" key="8">
    <source>
        <dbReference type="Proteomes" id="UP001155241"/>
    </source>
</evidence>
<feature type="transmembrane region" description="Helical" evidence="6">
    <location>
        <begin position="64"/>
        <end position="85"/>
    </location>
</feature>
<keyword evidence="5 6" id="KW-0472">Membrane</keyword>
<keyword evidence="8" id="KW-1185">Reference proteome</keyword>
<evidence type="ECO:0000256" key="3">
    <source>
        <dbReference type="ARBA" id="ARBA00022692"/>
    </source>
</evidence>
<feature type="transmembrane region" description="Helical" evidence="6">
    <location>
        <begin position="323"/>
        <end position="340"/>
    </location>
</feature>
<keyword evidence="3 6" id="KW-0812">Transmembrane</keyword>
<accession>A0A9X2JDV6</accession>
<feature type="transmembrane region" description="Helical" evidence="6">
    <location>
        <begin position="352"/>
        <end position="374"/>
    </location>
</feature>
<dbReference type="InterPro" id="IPR005495">
    <property type="entry name" value="LptG/LptF_permease"/>
</dbReference>
<dbReference type="GO" id="GO:0015920">
    <property type="term" value="P:lipopolysaccharide transport"/>
    <property type="evidence" value="ECO:0007669"/>
    <property type="project" value="TreeGrafter"/>
</dbReference>
<dbReference type="PANTHER" id="PTHR33529:SF2">
    <property type="entry name" value="LIPOPOLYSACCHARIDE EXPORT SYSTEM PERMEASE PROTEIN LPTG"/>
    <property type="match status" value="1"/>
</dbReference>
<dbReference type="EMBL" id="JAMXLR010000003">
    <property type="protein sequence ID" value="MCO6042310.1"/>
    <property type="molecule type" value="Genomic_DNA"/>
</dbReference>
<sequence>MLRIIDRYLLWQFVQIFLICYVSLTGLFVVIDAFQNLDDFSRVAKEMNQSYAQVMLQYYGYKSIYFFEIISGVLPLVAAMFTITWIERYNEMTALMAAGVSRLRVLRPVIIAAVVVCILAATNREVVLPQIREKLASDAKNLGSNRAQEVASRQDTQTGIRIDAEEAVTATQTLAGVSLILPSHLSRYGKLVYAESAVYQPPDDSKPGGYLLSGVVTPKHLSERPSLMQDDLPVLVMPCDAGWLKSDEVFLVSNVDFERLLAGTAWRQHASTLELIDELHSPSVDLGNDLRVEVHSRLVKPLLDCTLLFLGLPLVVTRGNRNLYLAVGLAALVVAAYFTVTIGCQSLGNSGWIRPTLAAWLPLIIFCPIAVYLADSLRR</sequence>
<evidence type="ECO:0000256" key="6">
    <source>
        <dbReference type="SAM" id="Phobius"/>
    </source>
</evidence>
<evidence type="ECO:0000256" key="5">
    <source>
        <dbReference type="ARBA" id="ARBA00023136"/>
    </source>
</evidence>
<dbReference type="Pfam" id="PF03739">
    <property type="entry name" value="LptF_LptG"/>
    <property type="match status" value="1"/>
</dbReference>
<keyword evidence="4 6" id="KW-1133">Transmembrane helix</keyword>
<protein>
    <submittedName>
        <fullName evidence="7">LptF/LptG family permease</fullName>
    </submittedName>
</protein>
<proteinExistence type="predicted"/>